<dbReference type="InterPro" id="IPR011990">
    <property type="entry name" value="TPR-like_helical_dom_sf"/>
</dbReference>
<accession>A0A6L3KMP1</accession>
<protein>
    <submittedName>
        <fullName evidence="2">RagB/SusD family nutrient uptake outer membrane protein</fullName>
    </submittedName>
</protein>
<name>A0A6L3KMP1_9BACE</name>
<dbReference type="SUPFAM" id="SSF48452">
    <property type="entry name" value="TPR-like"/>
    <property type="match status" value="1"/>
</dbReference>
<organism evidence="2 3">
    <name type="scientific">Bacteroides caccae</name>
    <dbReference type="NCBI Taxonomy" id="47678"/>
    <lineage>
        <taxon>Bacteria</taxon>
        <taxon>Pseudomonadati</taxon>
        <taxon>Bacteroidota</taxon>
        <taxon>Bacteroidia</taxon>
        <taxon>Bacteroidales</taxon>
        <taxon>Bacteroidaceae</taxon>
        <taxon>Bacteroides</taxon>
    </lineage>
</organism>
<dbReference type="EMBL" id="VVYP01000049">
    <property type="protein sequence ID" value="KAA5458014.1"/>
    <property type="molecule type" value="Genomic_DNA"/>
</dbReference>
<dbReference type="Gene3D" id="1.25.40.390">
    <property type="match status" value="2"/>
</dbReference>
<evidence type="ECO:0000259" key="1">
    <source>
        <dbReference type="Pfam" id="PF14322"/>
    </source>
</evidence>
<gene>
    <name evidence="2" type="ORF">F2Y36_22170</name>
</gene>
<dbReference type="Proteomes" id="UP000475905">
    <property type="component" value="Unassembled WGS sequence"/>
</dbReference>
<comment type="caution">
    <text evidence="2">The sequence shown here is derived from an EMBL/GenBank/DDBJ whole genome shotgun (WGS) entry which is preliminary data.</text>
</comment>
<evidence type="ECO:0000313" key="3">
    <source>
        <dbReference type="Proteomes" id="UP000475905"/>
    </source>
</evidence>
<dbReference type="AlphaFoldDB" id="A0A6L3KMP1"/>
<dbReference type="PROSITE" id="PS51257">
    <property type="entry name" value="PROKAR_LIPOPROTEIN"/>
    <property type="match status" value="1"/>
</dbReference>
<dbReference type="InterPro" id="IPR033985">
    <property type="entry name" value="SusD-like_N"/>
</dbReference>
<sequence length="449" mass="52118">MKLNQSVAELRYITFALLGSLLITSCDSFLDIQPIGKVIPNTLSEYRALLTEAYSQPLFDRGVTEFRTDEVTIRDNEYDQNYYSEIEKWNDSNPIPGTREFAWSNYYSIIYYANAIIDNRDKITEGTQEDIDQLVGEAYLLRGYMHFLLVNLYGQPYTKDGAPETKAIPIKLDIDLEKTPSRNTVSEVYTAILNDIESARKLIHCKEWEKQYSYRFSTISVDAMESRVYLYMGKWQETYNSAEKVLSQKSSLEDFNKENSKIPNDFQSTEVITAYEYVCKDVDKAFRATPMLKEKYDRNDLRPNKYFDVADKNGNFPVLKCGSTQFSCSFRTGEIYLNAAEAAVHLNKLSEARGRLLKLIENRYTPEGYTLKKNEIEAMSQEALLAEIQEERTKELAFEGHRWFDLRRTTRPRIEKVIDGKTYILEKDDARYTLRIPQAAIDANPELQH</sequence>
<dbReference type="Pfam" id="PF14322">
    <property type="entry name" value="SusD-like_3"/>
    <property type="match status" value="1"/>
</dbReference>
<feature type="domain" description="SusD-like N-terminal" evidence="1">
    <location>
        <begin position="64"/>
        <end position="230"/>
    </location>
</feature>
<proteinExistence type="predicted"/>
<reference evidence="2 3" key="1">
    <citation type="journal article" date="2019" name="Nat. Med.">
        <title>A library of human gut bacterial isolates paired with longitudinal multiomics data enables mechanistic microbiome research.</title>
        <authorList>
            <person name="Poyet M."/>
            <person name="Groussin M."/>
            <person name="Gibbons S.M."/>
            <person name="Avila-Pacheco J."/>
            <person name="Jiang X."/>
            <person name="Kearney S.M."/>
            <person name="Perrotta A.R."/>
            <person name="Berdy B."/>
            <person name="Zhao S."/>
            <person name="Lieberman T.D."/>
            <person name="Swanson P.K."/>
            <person name="Smith M."/>
            <person name="Roesemann S."/>
            <person name="Alexander J.E."/>
            <person name="Rich S.A."/>
            <person name="Livny J."/>
            <person name="Vlamakis H."/>
            <person name="Clish C."/>
            <person name="Bullock K."/>
            <person name="Deik A."/>
            <person name="Scott J."/>
            <person name="Pierce K.A."/>
            <person name="Xavier R.J."/>
            <person name="Alm E.J."/>
        </authorList>
    </citation>
    <scope>NUCLEOTIDE SEQUENCE [LARGE SCALE GENOMIC DNA]</scope>
    <source>
        <strain evidence="2 3">BIOML-A31</strain>
    </source>
</reference>
<evidence type="ECO:0000313" key="2">
    <source>
        <dbReference type="EMBL" id="KAA5458014.1"/>
    </source>
</evidence>